<dbReference type="EMBL" id="MVHS01000006">
    <property type="protein sequence ID" value="ORA72856.1"/>
    <property type="molecule type" value="Genomic_DNA"/>
</dbReference>
<gene>
    <name evidence="1" type="ORF">BST26_03840</name>
</gene>
<reference evidence="1 2" key="1">
    <citation type="submission" date="2016-12" db="EMBL/GenBank/DDBJ databases">
        <title>The new phylogeny of genus Mycobacterium.</title>
        <authorList>
            <person name="Tortoli E."/>
            <person name="Trovato A."/>
            <person name="Cirillo D.M."/>
        </authorList>
    </citation>
    <scope>NUCLEOTIDE SEQUENCE [LARGE SCALE GENOMIC DNA]</scope>
    <source>
        <strain evidence="1 2">DSM 45130</strain>
    </source>
</reference>
<proteinExistence type="predicted"/>
<evidence type="ECO:0000313" key="2">
    <source>
        <dbReference type="Proteomes" id="UP000192801"/>
    </source>
</evidence>
<keyword evidence="2" id="KW-1185">Reference proteome</keyword>
<dbReference type="AlphaFoldDB" id="A0A1X0DKD0"/>
<protein>
    <recommendedName>
        <fullName evidence="3">DUF3592 domain-containing protein</fullName>
    </recommendedName>
</protein>
<organism evidence="1 2">
    <name type="scientific">Mycolicibacterium insubricum</name>
    <dbReference type="NCBI Taxonomy" id="444597"/>
    <lineage>
        <taxon>Bacteria</taxon>
        <taxon>Bacillati</taxon>
        <taxon>Actinomycetota</taxon>
        <taxon>Actinomycetes</taxon>
        <taxon>Mycobacteriales</taxon>
        <taxon>Mycobacteriaceae</taxon>
        <taxon>Mycolicibacterium</taxon>
    </lineage>
</organism>
<sequence length="119" mass="13089">MFEVLFVLLLLGALVLLLGPRFFKRGPRNAEDTGHGQLLITGLSPRPDGVTGEQYVTISGVIKGDTVGEHPVYQRMAVDVDAWPSIGEVHDVTYSIKNPDNWRFAAPPVDYPDDPPLPH</sequence>
<dbReference type="STRING" id="444597.BST26_03840"/>
<evidence type="ECO:0000313" key="1">
    <source>
        <dbReference type="EMBL" id="ORA72856.1"/>
    </source>
</evidence>
<dbReference type="RefSeq" id="WP_083029452.1">
    <property type="nucleotide sequence ID" value="NZ_AP022618.1"/>
</dbReference>
<dbReference type="Proteomes" id="UP000192801">
    <property type="component" value="Unassembled WGS sequence"/>
</dbReference>
<dbReference type="OrthoDB" id="4380191at2"/>
<comment type="caution">
    <text evidence="1">The sequence shown here is derived from an EMBL/GenBank/DDBJ whole genome shotgun (WGS) entry which is preliminary data.</text>
</comment>
<name>A0A1X0DKD0_9MYCO</name>
<accession>A0A1X0DKD0</accession>
<evidence type="ECO:0008006" key="3">
    <source>
        <dbReference type="Google" id="ProtNLM"/>
    </source>
</evidence>